<dbReference type="GO" id="GO:0016020">
    <property type="term" value="C:membrane"/>
    <property type="evidence" value="ECO:0007669"/>
    <property type="project" value="InterPro"/>
</dbReference>
<evidence type="ECO:0000256" key="1">
    <source>
        <dbReference type="SAM" id="Phobius"/>
    </source>
</evidence>
<keyword evidence="1" id="KW-0812">Transmembrane</keyword>
<proteinExistence type="predicted"/>
<feature type="transmembrane region" description="Helical" evidence="1">
    <location>
        <begin position="158"/>
        <end position="177"/>
    </location>
</feature>
<feature type="transmembrane region" description="Helical" evidence="1">
    <location>
        <begin position="276"/>
        <end position="293"/>
    </location>
</feature>
<accession>A0A1Y5TSZ3</accession>
<dbReference type="PANTHER" id="PTHR22911:SF137">
    <property type="entry name" value="SOLUTE CARRIER FAMILY 35 MEMBER G2-RELATED"/>
    <property type="match status" value="1"/>
</dbReference>
<dbReference type="OrthoDB" id="8439780at2"/>
<name>A0A1Y5TSZ3_9RHOB</name>
<feature type="transmembrane region" description="Helical" evidence="1">
    <location>
        <begin position="34"/>
        <end position="52"/>
    </location>
</feature>
<feature type="transmembrane region" description="Helical" evidence="1">
    <location>
        <begin position="251"/>
        <end position="269"/>
    </location>
</feature>
<sequence length="294" mass="30960">MISVAMGGLSAVSLGVADFIASQTSSRIGAARSLLGMLLVSSVVLSVFLLFQGGFAELFVPTKLWSILLASLHGFTMAFALLLFFHAMSVGKISIVAPIVASHPLVIVIFRVAQGEHLTTAQWISVIGVLVGVALIGGSSRDHASDDGLAKRYAKWQIVVLISLASSILYGTAILFLQSAADGITDSQVLWFGRVVGFFTVLIFVLAKRQTPFPPSAQWWLLFAVHGALDSGGLLFLLLGTNGSPNDTLTAVVASAFPVVTMGLAWMLLNERLKPLQLLGAGLVLVGVSTIVGQ</sequence>
<keyword evidence="4" id="KW-1185">Reference proteome</keyword>
<dbReference type="Pfam" id="PF00892">
    <property type="entry name" value="EamA"/>
    <property type="match status" value="2"/>
</dbReference>
<feature type="transmembrane region" description="Helical" evidence="1">
    <location>
        <begin position="64"/>
        <end position="86"/>
    </location>
</feature>
<evidence type="ECO:0000259" key="2">
    <source>
        <dbReference type="Pfam" id="PF00892"/>
    </source>
</evidence>
<protein>
    <submittedName>
        <fullName evidence="3">EamA-like transporter family protein</fullName>
    </submittedName>
</protein>
<feature type="transmembrane region" description="Helical" evidence="1">
    <location>
        <begin position="93"/>
        <end position="114"/>
    </location>
</feature>
<dbReference type="AlphaFoldDB" id="A0A1Y5TSZ3"/>
<keyword evidence="1" id="KW-0472">Membrane</keyword>
<feature type="transmembrane region" description="Helical" evidence="1">
    <location>
        <begin position="189"/>
        <end position="207"/>
    </location>
</feature>
<keyword evidence="1" id="KW-1133">Transmembrane helix</keyword>
<dbReference type="SUPFAM" id="SSF103481">
    <property type="entry name" value="Multidrug resistance efflux transporter EmrE"/>
    <property type="match status" value="2"/>
</dbReference>
<gene>
    <name evidence="3" type="ORF">TRL7639_04264</name>
</gene>
<feature type="domain" description="EamA" evidence="2">
    <location>
        <begin position="5"/>
        <end position="136"/>
    </location>
</feature>
<dbReference type="InterPro" id="IPR000620">
    <property type="entry name" value="EamA_dom"/>
</dbReference>
<reference evidence="3 4" key="1">
    <citation type="submission" date="2017-03" db="EMBL/GenBank/DDBJ databases">
        <authorList>
            <person name="Afonso C.L."/>
            <person name="Miller P.J."/>
            <person name="Scott M.A."/>
            <person name="Spackman E."/>
            <person name="Goraichik I."/>
            <person name="Dimitrov K.M."/>
            <person name="Suarez D.L."/>
            <person name="Swayne D.E."/>
        </authorList>
    </citation>
    <scope>NUCLEOTIDE SEQUENCE [LARGE SCALE GENOMIC DNA]</scope>
    <source>
        <strain evidence="3 4">CECT 7639</strain>
    </source>
</reference>
<feature type="domain" description="EamA" evidence="2">
    <location>
        <begin position="159"/>
        <end position="292"/>
    </location>
</feature>
<feature type="transmembrane region" description="Helical" evidence="1">
    <location>
        <begin position="219"/>
        <end position="239"/>
    </location>
</feature>
<dbReference type="EMBL" id="FWFO01000006">
    <property type="protein sequence ID" value="SLN71644.1"/>
    <property type="molecule type" value="Genomic_DNA"/>
</dbReference>
<dbReference type="InterPro" id="IPR037185">
    <property type="entry name" value="EmrE-like"/>
</dbReference>
<dbReference type="PANTHER" id="PTHR22911">
    <property type="entry name" value="ACYL-MALONYL CONDENSING ENZYME-RELATED"/>
    <property type="match status" value="1"/>
</dbReference>
<evidence type="ECO:0000313" key="3">
    <source>
        <dbReference type="EMBL" id="SLN71644.1"/>
    </source>
</evidence>
<dbReference type="Proteomes" id="UP000193077">
    <property type="component" value="Unassembled WGS sequence"/>
</dbReference>
<dbReference type="Gene3D" id="1.10.3730.20">
    <property type="match status" value="1"/>
</dbReference>
<organism evidence="3 4">
    <name type="scientific">Falsiruegeria litorea R37</name>
    <dbReference type="NCBI Taxonomy" id="1200284"/>
    <lineage>
        <taxon>Bacteria</taxon>
        <taxon>Pseudomonadati</taxon>
        <taxon>Pseudomonadota</taxon>
        <taxon>Alphaproteobacteria</taxon>
        <taxon>Rhodobacterales</taxon>
        <taxon>Roseobacteraceae</taxon>
        <taxon>Falsiruegeria</taxon>
    </lineage>
</organism>
<evidence type="ECO:0000313" key="4">
    <source>
        <dbReference type="Proteomes" id="UP000193077"/>
    </source>
</evidence>
<feature type="transmembrane region" description="Helical" evidence="1">
    <location>
        <begin position="120"/>
        <end position="137"/>
    </location>
</feature>